<dbReference type="Gene3D" id="3.40.50.150">
    <property type="entry name" value="Vaccinia Virus protein VP39"/>
    <property type="match status" value="1"/>
</dbReference>
<dbReference type="RefSeq" id="WP_131015755.1">
    <property type="nucleotide sequence ID" value="NZ_SIRE01000017.1"/>
</dbReference>
<evidence type="ECO:0000313" key="1">
    <source>
        <dbReference type="EMBL" id="TBL75265.1"/>
    </source>
</evidence>
<proteinExistence type="predicted"/>
<dbReference type="EMBL" id="SIRE01000017">
    <property type="protein sequence ID" value="TBL75265.1"/>
    <property type="molecule type" value="Genomic_DNA"/>
</dbReference>
<gene>
    <name evidence="1" type="ORF">EYB31_22890</name>
</gene>
<keyword evidence="1" id="KW-0808">Transferase</keyword>
<dbReference type="SUPFAM" id="SSF53335">
    <property type="entry name" value="S-adenosyl-L-methionine-dependent methyltransferases"/>
    <property type="match status" value="1"/>
</dbReference>
<dbReference type="GO" id="GO:0008168">
    <property type="term" value="F:methyltransferase activity"/>
    <property type="evidence" value="ECO:0007669"/>
    <property type="project" value="UniProtKB-KW"/>
</dbReference>
<reference evidence="1 2" key="1">
    <citation type="submission" date="2019-02" db="EMBL/GenBank/DDBJ databases">
        <title>Paenibacillus sp. nov., isolated from surface-sterilized tissue of Thalictrum simplex L.</title>
        <authorList>
            <person name="Tuo L."/>
        </authorList>
    </citation>
    <scope>NUCLEOTIDE SEQUENCE [LARGE SCALE GENOMIC DNA]</scope>
    <source>
        <strain evidence="1 2">N2SHLJ1</strain>
    </source>
</reference>
<keyword evidence="2" id="KW-1185">Reference proteome</keyword>
<dbReference type="GO" id="GO:0032259">
    <property type="term" value="P:methylation"/>
    <property type="evidence" value="ECO:0007669"/>
    <property type="project" value="UniProtKB-KW"/>
</dbReference>
<name>A0A4Q9DPS6_9BACL</name>
<dbReference type="InterPro" id="IPR008884">
    <property type="entry name" value="TylF_MeTrfase"/>
</dbReference>
<dbReference type="InterPro" id="IPR029063">
    <property type="entry name" value="SAM-dependent_MTases_sf"/>
</dbReference>
<protein>
    <submittedName>
        <fullName evidence="1">Macrocin O-methyltransferase</fullName>
    </submittedName>
</protein>
<sequence>MKEHSAVQLYLELLKKTILHEIWIQNETERSMRLEGLDWPQFAHSMIGRFRMENIQHCLTIALKEGIEGDFIETGVWRGGACIFARGVLKAYDVTDRKVWVADSFQGLPESDVDKYPLDGSEVHTLHTFDYLKVSLEQVKENFRRYGLLDDQVGFIKGWFEDTLPVAPVEKLAVLRLDGDMYGSTIVSLRSLYPKLSPGGFVIIDDYNIPNCAAAVADYRKEMGIEEPMLAIDRIGVYWRKAKS</sequence>
<keyword evidence="1" id="KW-0489">Methyltransferase</keyword>
<dbReference type="PANTHER" id="PTHR40036:SF1">
    <property type="entry name" value="MACROCIN O-METHYLTRANSFERASE"/>
    <property type="match status" value="1"/>
</dbReference>
<dbReference type="AlphaFoldDB" id="A0A4Q9DPS6"/>
<evidence type="ECO:0000313" key="2">
    <source>
        <dbReference type="Proteomes" id="UP000293142"/>
    </source>
</evidence>
<comment type="caution">
    <text evidence="1">The sequence shown here is derived from an EMBL/GenBank/DDBJ whole genome shotgun (WGS) entry which is preliminary data.</text>
</comment>
<accession>A0A4Q9DPS6</accession>
<organism evidence="1 2">
    <name type="scientific">Paenibacillus thalictri</name>
    <dbReference type="NCBI Taxonomy" id="2527873"/>
    <lineage>
        <taxon>Bacteria</taxon>
        <taxon>Bacillati</taxon>
        <taxon>Bacillota</taxon>
        <taxon>Bacilli</taxon>
        <taxon>Bacillales</taxon>
        <taxon>Paenibacillaceae</taxon>
        <taxon>Paenibacillus</taxon>
    </lineage>
</organism>
<dbReference type="PANTHER" id="PTHR40036">
    <property type="entry name" value="MACROCIN O-METHYLTRANSFERASE"/>
    <property type="match status" value="1"/>
</dbReference>
<dbReference type="OrthoDB" id="149130at2"/>
<dbReference type="Proteomes" id="UP000293142">
    <property type="component" value="Unassembled WGS sequence"/>
</dbReference>
<dbReference type="Pfam" id="PF05711">
    <property type="entry name" value="TylF"/>
    <property type="match status" value="1"/>
</dbReference>